<dbReference type="PANTHER" id="PTHR43335:SF4">
    <property type="entry name" value="ABC TRANSPORTER, ATP-BINDING PROTEIN"/>
    <property type="match status" value="1"/>
</dbReference>
<dbReference type="PANTHER" id="PTHR43335">
    <property type="entry name" value="ABC TRANSPORTER, ATP-BINDING PROTEIN"/>
    <property type="match status" value="1"/>
</dbReference>
<dbReference type="InterPro" id="IPR003439">
    <property type="entry name" value="ABC_transporter-like_ATP-bd"/>
</dbReference>
<dbReference type="InterPro" id="IPR003593">
    <property type="entry name" value="AAA+_ATPase"/>
</dbReference>
<dbReference type="Pfam" id="PF00005">
    <property type="entry name" value="ABC_tran"/>
    <property type="match status" value="1"/>
</dbReference>
<evidence type="ECO:0000259" key="5">
    <source>
        <dbReference type="PROSITE" id="PS50893"/>
    </source>
</evidence>
<dbReference type="Proteomes" id="UP001595912">
    <property type="component" value="Unassembled WGS sequence"/>
</dbReference>
<reference evidence="7" key="1">
    <citation type="journal article" date="2019" name="Int. J. Syst. Evol. Microbiol.">
        <title>The Global Catalogue of Microorganisms (GCM) 10K type strain sequencing project: providing services to taxonomists for standard genome sequencing and annotation.</title>
        <authorList>
            <consortium name="The Broad Institute Genomics Platform"/>
            <consortium name="The Broad Institute Genome Sequencing Center for Infectious Disease"/>
            <person name="Wu L."/>
            <person name="Ma J."/>
        </authorList>
    </citation>
    <scope>NUCLEOTIDE SEQUENCE [LARGE SCALE GENOMIC DNA]</scope>
    <source>
        <strain evidence="7">CGMCC 4.7152</strain>
    </source>
</reference>
<organism evidence="6 7">
    <name type="scientific">Dactylosporangium cerinum</name>
    <dbReference type="NCBI Taxonomy" id="1434730"/>
    <lineage>
        <taxon>Bacteria</taxon>
        <taxon>Bacillati</taxon>
        <taxon>Actinomycetota</taxon>
        <taxon>Actinomycetes</taxon>
        <taxon>Micromonosporales</taxon>
        <taxon>Micromonosporaceae</taxon>
        <taxon>Dactylosporangium</taxon>
    </lineage>
</organism>
<keyword evidence="3" id="KW-0547">Nucleotide-binding</keyword>
<dbReference type="PROSITE" id="PS50893">
    <property type="entry name" value="ABC_TRANSPORTER_2"/>
    <property type="match status" value="1"/>
</dbReference>
<dbReference type="SMART" id="SM00382">
    <property type="entry name" value="AAA"/>
    <property type="match status" value="1"/>
</dbReference>
<feature type="domain" description="ABC transporter" evidence="5">
    <location>
        <begin position="2"/>
        <end position="227"/>
    </location>
</feature>
<evidence type="ECO:0000313" key="7">
    <source>
        <dbReference type="Proteomes" id="UP001595912"/>
    </source>
</evidence>
<dbReference type="SUPFAM" id="SSF52540">
    <property type="entry name" value="P-loop containing nucleoside triphosphate hydrolases"/>
    <property type="match status" value="1"/>
</dbReference>
<dbReference type="PROSITE" id="PS00211">
    <property type="entry name" value="ABC_TRANSPORTER_1"/>
    <property type="match status" value="1"/>
</dbReference>
<protein>
    <submittedName>
        <fullName evidence="6">ATP-binding cassette domain-containing protein</fullName>
    </submittedName>
</protein>
<sequence length="310" mass="32435">MIEVRQLTKRYRHTTAIADLTFRVGPGLVTGFLGPNGAGKTTTMRLILGLGRPTSGTATVGGHAYADLPHPLTTLGTLLDAQAVNPRRDGFHHLLALAQSNGIGARRVREVVDLVGLSDVAHRPAGVYSLGMKQRLGIAGALLGDPAGVMLDEPLNGLDPEGIVWLRGLLRRLAGEGRTVLLSSHLMSEMALIADHLVVIGRGRLIADTPTAALLREHAPGSMLVRAEDAGAFAGLLRGAGASVRVEEDGALRVRGLDGLGIGRLAAQHHVVVTELTPIQPSLETAFIDLTQDSVEYAAAATATIKDAAS</sequence>
<proteinExistence type="inferred from homology"/>
<keyword evidence="4 6" id="KW-0067">ATP-binding</keyword>
<evidence type="ECO:0000256" key="1">
    <source>
        <dbReference type="ARBA" id="ARBA00005417"/>
    </source>
</evidence>
<dbReference type="RefSeq" id="WP_380118288.1">
    <property type="nucleotide sequence ID" value="NZ_JBHSIU010000034.1"/>
</dbReference>
<name>A0ABV9W289_9ACTN</name>
<dbReference type="InterPro" id="IPR017871">
    <property type="entry name" value="ABC_transporter-like_CS"/>
</dbReference>
<dbReference type="GO" id="GO:0005524">
    <property type="term" value="F:ATP binding"/>
    <property type="evidence" value="ECO:0007669"/>
    <property type="project" value="UniProtKB-KW"/>
</dbReference>
<dbReference type="Gene3D" id="3.40.50.300">
    <property type="entry name" value="P-loop containing nucleotide triphosphate hydrolases"/>
    <property type="match status" value="1"/>
</dbReference>
<evidence type="ECO:0000256" key="4">
    <source>
        <dbReference type="ARBA" id="ARBA00022840"/>
    </source>
</evidence>
<accession>A0ABV9W289</accession>
<comment type="caution">
    <text evidence="6">The sequence shown here is derived from an EMBL/GenBank/DDBJ whole genome shotgun (WGS) entry which is preliminary data.</text>
</comment>
<gene>
    <name evidence="6" type="ORF">ACFPIJ_26325</name>
</gene>
<evidence type="ECO:0000256" key="2">
    <source>
        <dbReference type="ARBA" id="ARBA00022448"/>
    </source>
</evidence>
<evidence type="ECO:0000256" key="3">
    <source>
        <dbReference type="ARBA" id="ARBA00022741"/>
    </source>
</evidence>
<keyword evidence="2" id="KW-0813">Transport</keyword>
<dbReference type="EMBL" id="JBHSIU010000034">
    <property type="protein sequence ID" value="MFC5001337.1"/>
    <property type="molecule type" value="Genomic_DNA"/>
</dbReference>
<keyword evidence="7" id="KW-1185">Reference proteome</keyword>
<comment type="similarity">
    <text evidence="1">Belongs to the ABC transporter superfamily.</text>
</comment>
<dbReference type="InterPro" id="IPR027417">
    <property type="entry name" value="P-loop_NTPase"/>
</dbReference>
<evidence type="ECO:0000313" key="6">
    <source>
        <dbReference type="EMBL" id="MFC5001337.1"/>
    </source>
</evidence>